<comment type="caution">
    <text evidence="1">The sequence shown here is derived from an EMBL/GenBank/DDBJ whole genome shotgun (WGS) entry which is preliminary data.</text>
</comment>
<keyword evidence="2" id="KW-1185">Reference proteome</keyword>
<sequence>MEAASLGANFANKHLLFKHLVIPLICLDIWTNVCNVDLLLKTVYRISITTDTWKSLGQKVHYMVVIGHFVDNDWKLQKRGLSFCYVPPPHKGVIISDALYKFILDWGIENKVASITVDNASYIDVTFEELERDVQVVEEKVTLWDVFPRYGERDVGFVYVPTYEDWEKVDSVSKYLEICDDVTNIISGSEYPTSNLFLMKVWRIKQTLDKYSEDGEEYLQTMALKMKVKFDKYCSKLNLLMALGAALDPRQKKKLVGFCFLEIYNQVDTNANISMMHNSLYQLYDVPRNYHSRKRSRPTERPRFIVLRTLIPNLAASSKNAKTGGRDNRRDKVGTLYKDEAWKTSLKVVHPAWLLAYRVIAFSMLLALLIANVVRDGGGIFYFYTQWTFTLVTIYFGLASLFSVYGCCRCCYEVGDDGVDCVALDAEQGNYAAPTLEENDKQQNMPKALSSHIETRGRETAGIWCYVFQIIYQVSAGAVMLTDCVFWFIIYPFLTSADYKLGFMDVSMHSVNAVFLLGDVILNGLRFPFFRIAYFILLTGIFVICQWIIHACVSMWWPYPFLDLSSPYAPSWYLAVGFLHLPLRLSLTPTLLRVNAASFFTGENGFIGFGGERTDLSLPRSLSWMREDDRFQMVRNLD</sequence>
<organism evidence="1 2">
    <name type="scientific">Vaccinium darrowii</name>
    <dbReference type="NCBI Taxonomy" id="229202"/>
    <lineage>
        <taxon>Eukaryota</taxon>
        <taxon>Viridiplantae</taxon>
        <taxon>Streptophyta</taxon>
        <taxon>Embryophyta</taxon>
        <taxon>Tracheophyta</taxon>
        <taxon>Spermatophyta</taxon>
        <taxon>Magnoliopsida</taxon>
        <taxon>eudicotyledons</taxon>
        <taxon>Gunneridae</taxon>
        <taxon>Pentapetalae</taxon>
        <taxon>asterids</taxon>
        <taxon>Ericales</taxon>
        <taxon>Ericaceae</taxon>
        <taxon>Vaccinioideae</taxon>
        <taxon>Vaccinieae</taxon>
        <taxon>Vaccinium</taxon>
    </lineage>
</organism>
<dbReference type="EMBL" id="CM037153">
    <property type="protein sequence ID" value="KAH7857044.1"/>
    <property type="molecule type" value="Genomic_DNA"/>
</dbReference>
<evidence type="ECO:0000313" key="1">
    <source>
        <dbReference type="EMBL" id="KAH7857044.1"/>
    </source>
</evidence>
<reference evidence="1 2" key="1">
    <citation type="journal article" date="2021" name="Hortic Res">
        <title>High-quality reference genome and annotation aids understanding of berry development for evergreen blueberry (Vaccinium darrowii).</title>
        <authorList>
            <person name="Yu J."/>
            <person name="Hulse-Kemp A.M."/>
            <person name="Babiker E."/>
            <person name="Staton M."/>
        </authorList>
    </citation>
    <scope>NUCLEOTIDE SEQUENCE [LARGE SCALE GENOMIC DNA]</scope>
    <source>
        <strain evidence="2">cv. NJ 8807/NJ 8810</strain>
        <tissue evidence="1">Young leaf</tissue>
    </source>
</reference>
<name>A0ACB7YW11_9ERIC</name>
<evidence type="ECO:0000313" key="2">
    <source>
        <dbReference type="Proteomes" id="UP000828048"/>
    </source>
</evidence>
<dbReference type="Proteomes" id="UP000828048">
    <property type="component" value="Chromosome 3"/>
</dbReference>
<proteinExistence type="predicted"/>
<protein>
    <submittedName>
        <fullName evidence="1">Uncharacterized protein</fullName>
    </submittedName>
</protein>
<gene>
    <name evidence="1" type="ORF">Vadar_008408</name>
</gene>
<accession>A0ACB7YW11</accession>